<dbReference type="EMBL" id="CP078076">
    <property type="protein sequence ID" value="UPL12401.1"/>
    <property type="molecule type" value="Genomic_DNA"/>
</dbReference>
<dbReference type="InterPro" id="IPR036388">
    <property type="entry name" value="WH-like_DNA-bd_sf"/>
</dbReference>
<dbReference type="Pfam" id="PF00126">
    <property type="entry name" value="HTH_1"/>
    <property type="match status" value="1"/>
</dbReference>
<evidence type="ECO:0000256" key="4">
    <source>
        <dbReference type="ARBA" id="ARBA00023163"/>
    </source>
</evidence>
<feature type="domain" description="HTH lysR-type" evidence="5">
    <location>
        <begin position="1"/>
        <end position="58"/>
    </location>
</feature>
<keyword evidence="4" id="KW-0804">Transcription</keyword>
<reference evidence="6 7" key="1">
    <citation type="submission" date="2021-06" db="EMBL/GenBank/DDBJ databases">
        <title>Genome-based taxonomic framework of Microbacterium strains isolated from marine environment, the description of four new species and reclassification of four preexisting species.</title>
        <authorList>
            <person name="Lee S.D."/>
            <person name="Kim S.-M."/>
            <person name="Byeon Y.-S."/>
            <person name="Yang H.L."/>
            <person name="Kim I.S."/>
        </authorList>
    </citation>
    <scope>NUCLEOTIDE SEQUENCE [LARGE SCALE GENOMIC DNA]</scope>
    <source>
        <strain evidence="6 7">SSW1-51</strain>
    </source>
</reference>
<proteinExistence type="inferred from homology"/>
<sequence length="312" mass="33200">MELHQLQILRELGALGSVTAVAEALRVTPSAVSQQLAALQRAFPTPLTRREGRSLVLTAAGEVLAAAGTEAIDAMAAARHALDDFEKAATGVVSLSGFHSVGQALFGPLLRELAALDSAPTVQLTDEDVAQSEFPALTSRYDLVLAHRMEHSDPWPTAGVRSVTLVREPLDVAVAADHPLATRSSLKPADVAAERWVTSRTGYSPDDVLRAVSAVAGRPVDVLHRINDYGAVSAVVAAGGVLGMLPRFTSRSVDDRDIVRIPLRGVSTHRMIDVLARPENLRRRSVRVVVDALRAVMVGLRTEADDALGTGR</sequence>
<keyword evidence="3" id="KW-0238">DNA-binding</keyword>
<gene>
    <name evidence="6" type="ORF">KV394_15350</name>
</gene>
<dbReference type="SUPFAM" id="SSF53850">
    <property type="entry name" value="Periplasmic binding protein-like II"/>
    <property type="match status" value="1"/>
</dbReference>
<dbReference type="SUPFAM" id="SSF46785">
    <property type="entry name" value="Winged helix' DNA-binding domain"/>
    <property type="match status" value="1"/>
</dbReference>
<dbReference type="InterPro" id="IPR000847">
    <property type="entry name" value="LysR_HTH_N"/>
</dbReference>
<dbReference type="PROSITE" id="PS50931">
    <property type="entry name" value="HTH_LYSR"/>
    <property type="match status" value="1"/>
</dbReference>
<evidence type="ECO:0000256" key="3">
    <source>
        <dbReference type="ARBA" id="ARBA00023125"/>
    </source>
</evidence>
<dbReference type="InterPro" id="IPR036390">
    <property type="entry name" value="WH_DNA-bd_sf"/>
</dbReference>
<evidence type="ECO:0000256" key="2">
    <source>
        <dbReference type="ARBA" id="ARBA00023015"/>
    </source>
</evidence>
<evidence type="ECO:0000256" key="1">
    <source>
        <dbReference type="ARBA" id="ARBA00009437"/>
    </source>
</evidence>
<dbReference type="Gene3D" id="1.10.10.10">
    <property type="entry name" value="Winged helix-like DNA-binding domain superfamily/Winged helix DNA-binding domain"/>
    <property type="match status" value="1"/>
</dbReference>
<dbReference type="Proteomes" id="UP000831467">
    <property type="component" value="Chromosome"/>
</dbReference>
<dbReference type="RefSeq" id="WP_247981832.1">
    <property type="nucleotide sequence ID" value="NZ_CP078076.1"/>
</dbReference>
<keyword evidence="7" id="KW-1185">Reference proteome</keyword>
<name>A0ABY4IKN5_9MICO</name>
<keyword evidence="2" id="KW-0805">Transcription regulation</keyword>
<comment type="similarity">
    <text evidence="1">Belongs to the LysR transcriptional regulatory family.</text>
</comment>
<evidence type="ECO:0000259" key="5">
    <source>
        <dbReference type="PROSITE" id="PS50931"/>
    </source>
</evidence>
<dbReference type="PANTHER" id="PTHR30346">
    <property type="entry name" value="TRANSCRIPTIONAL DUAL REGULATOR HCAR-RELATED"/>
    <property type="match status" value="1"/>
</dbReference>
<organism evidence="6 7">
    <name type="scientific">Microbacterium sufflavum</name>
    <dbReference type="NCBI Taxonomy" id="2851649"/>
    <lineage>
        <taxon>Bacteria</taxon>
        <taxon>Bacillati</taxon>
        <taxon>Actinomycetota</taxon>
        <taxon>Actinomycetes</taxon>
        <taxon>Micrococcales</taxon>
        <taxon>Microbacteriaceae</taxon>
        <taxon>Microbacterium</taxon>
    </lineage>
</organism>
<evidence type="ECO:0000313" key="7">
    <source>
        <dbReference type="Proteomes" id="UP000831467"/>
    </source>
</evidence>
<dbReference type="InterPro" id="IPR005119">
    <property type="entry name" value="LysR_subst-bd"/>
</dbReference>
<dbReference type="Gene3D" id="3.40.190.10">
    <property type="entry name" value="Periplasmic binding protein-like II"/>
    <property type="match status" value="2"/>
</dbReference>
<evidence type="ECO:0000313" key="6">
    <source>
        <dbReference type="EMBL" id="UPL12401.1"/>
    </source>
</evidence>
<accession>A0ABY4IKN5</accession>
<dbReference type="Pfam" id="PF03466">
    <property type="entry name" value="LysR_substrate"/>
    <property type="match status" value="1"/>
</dbReference>
<dbReference type="PANTHER" id="PTHR30346:SF29">
    <property type="entry name" value="LYSR SUBSTRATE-BINDING"/>
    <property type="match status" value="1"/>
</dbReference>
<protein>
    <submittedName>
        <fullName evidence="6">LysR family transcriptional regulator</fullName>
    </submittedName>
</protein>